<evidence type="ECO:0000313" key="2">
    <source>
        <dbReference type="Proteomes" id="UP000221202"/>
    </source>
</evidence>
<evidence type="ECO:0000313" key="1">
    <source>
        <dbReference type="EMBL" id="ASR85687.1"/>
    </source>
</evidence>
<dbReference type="GeneID" id="60323296"/>
<protein>
    <submittedName>
        <fullName evidence="1">Uncharacterized protein</fullName>
    </submittedName>
</protein>
<accession>A0A222ZLU0</accession>
<gene>
    <name evidence="1" type="primary">87</name>
    <name evidence="1" type="ORF">SEA_AMGINE_87</name>
</gene>
<name>A0A222ZLU0_9CAUD</name>
<organism evidence="1 2">
    <name type="scientific">Mycobacterium phage Amgine</name>
    <dbReference type="NCBI Taxonomy" id="2015817"/>
    <lineage>
        <taxon>Viruses</taxon>
        <taxon>Duplodnaviria</taxon>
        <taxon>Heunggongvirae</taxon>
        <taxon>Uroviricota</taxon>
        <taxon>Caudoviricetes</taxon>
        <taxon>Weiservirinae</taxon>
        <taxon>Amginevirus</taxon>
        <taxon>Amginevirus amgine</taxon>
    </lineage>
</organism>
<dbReference type="Proteomes" id="UP000221202">
    <property type="component" value="Segment"/>
</dbReference>
<reference evidence="1 2" key="1">
    <citation type="submission" date="2017-06" db="EMBL/GenBank/DDBJ databases">
        <authorList>
            <person name="Chamberlain C."/>
            <person name="Harders C."/>
            <person name="Smith S."/>
            <person name="Stukey J."/>
            <person name="Best A."/>
            <person name="Garlena R.A."/>
            <person name="Russell D.A."/>
            <person name="Pope W.H."/>
            <person name="Jacobs-Sera D."/>
            <person name="Hendrix R.W."/>
            <person name="Hatfull G.F."/>
        </authorList>
    </citation>
    <scope>NUCLEOTIDE SEQUENCE [LARGE SCALE GENOMIC DNA]</scope>
</reference>
<sequence length="188" mass="20089">MAEVLFLDGPLAGRTQMVPDVRPGGGPSDVFYAQMHRPPVWEAGGEVTAPERVTYRLKRNRLSYGPRWVFAMGEKVGDPVVCVMPYTREAAEAMGADVLDEMIARNAEAALSRLCKAEGLVAVELTEVFRGTRGEAREVWMQEQAAKGAAQALAAADSLAPNGEPSAWLEGVTFVVTEAVAMPPAAAS</sequence>
<proteinExistence type="predicted"/>
<dbReference type="KEGG" id="vg:60323296"/>
<dbReference type="EMBL" id="MF324915">
    <property type="protein sequence ID" value="ASR85687.1"/>
    <property type="molecule type" value="Genomic_DNA"/>
</dbReference>
<keyword evidence="2" id="KW-1185">Reference proteome</keyword>
<dbReference type="RefSeq" id="YP_009951855.1">
    <property type="nucleotide sequence ID" value="NC_051605.1"/>
</dbReference>